<reference evidence="1 2" key="1">
    <citation type="submission" date="2018-08" db="EMBL/GenBank/DDBJ databases">
        <title>Draft genome of the lignicolous fungus Coniochaeta pulveracea.</title>
        <authorList>
            <person name="Borstlap C.J."/>
            <person name="De Witt R.N."/>
            <person name="Botha A."/>
            <person name="Volschenk H."/>
        </authorList>
    </citation>
    <scope>NUCLEOTIDE SEQUENCE [LARGE SCALE GENOMIC DNA]</scope>
    <source>
        <strain evidence="1 2">CAB683</strain>
    </source>
</reference>
<proteinExistence type="predicted"/>
<dbReference type="AlphaFoldDB" id="A0A420XXZ6"/>
<dbReference type="InterPro" id="IPR027417">
    <property type="entry name" value="P-loop_NTPase"/>
</dbReference>
<sequence length="215" mass="24002">MDVGAGLNKAFERMDGQLLADHLAQKTSRFGTDLSSVELADLYISANAIKDTTSWQKPRTLENLPEFLEEFSENAKELGEAPETKGSPHTIVVAGAGLRAAELVRALRRFQKKGNPVAKLFAKHIKMEEAVQFLTTHRTGIAVGTPVRLMDLLDNGALSADSLKRIVIDGSHIDQKKRGVMDMKETMLPLAKWLSRKEFKDRFTADENKVELMFY</sequence>
<organism evidence="1 2">
    <name type="scientific">Coniochaeta pulveracea</name>
    <dbReference type="NCBI Taxonomy" id="177199"/>
    <lineage>
        <taxon>Eukaryota</taxon>
        <taxon>Fungi</taxon>
        <taxon>Dikarya</taxon>
        <taxon>Ascomycota</taxon>
        <taxon>Pezizomycotina</taxon>
        <taxon>Sordariomycetes</taxon>
        <taxon>Sordariomycetidae</taxon>
        <taxon>Coniochaetales</taxon>
        <taxon>Coniochaetaceae</taxon>
        <taxon>Coniochaeta</taxon>
    </lineage>
</organism>
<comment type="caution">
    <text evidence="1">The sequence shown here is derived from an EMBL/GenBank/DDBJ whole genome shotgun (WGS) entry which is preliminary data.</text>
</comment>
<dbReference type="Pfam" id="PF14617">
    <property type="entry name" value="CMS1"/>
    <property type="match status" value="1"/>
</dbReference>
<evidence type="ECO:0000313" key="1">
    <source>
        <dbReference type="EMBL" id="RKU40533.1"/>
    </source>
</evidence>
<dbReference type="SUPFAM" id="SSF52540">
    <property type="entry name" value="P-loop containing nucleoside triphosphate hydrolases"/>
    <property type="match status" value="1"/>
</dbReference>
<evidence type="ECO:0000313" key="2">
    <source>
        <dbReference type="Proteomes" id="UP000275385"/>
    </source>
</evidence>
<protein>
    <submittedName>
        <fullName evidence="1">Csm1-like protein</fullName>
    </submittedName>
</protein>
<dbReference type="EMBL" id="QVQW01000099">
    <property type="protein sequence ID" value="RKU40533.1"/>
    <property type="molecule type" value="Genomic_DNA"/>
</dbReference>
<dbReference type="GO" id="GO:0030686">
    <property type="term" value="C:90S preribosome"/>
    <property type="evidence" value="ECO:0007669"/>
    <property type="project" value="TreeGrafter"/>
</dbReference>
<dbReference type="OrthoDB" id="1929311at2759"/>
<dbReference type="Gene3D" id="3.40.50.300">
    <property type="entry name" value="P-loop containing nucleotide triphosphate hydrolases"/>
    <property type="match status" value="1"/>
</dbReference>
<gene>
    <name evidence="1" type="primary">CSM1</name>
    <name evidence="1" type="ORF">DL546_000908</name>
</gene>
<accession>A0A420XXZ6</accession>
<dbReference type="STRING" id="177199.A0A420XXZ6"/>
<dbReference type="PANTHER" id="PTHR24030:SF0">
    <property type="entry name" value="PROTEIN CMSS1"/>
    <property type="match status" value="1"/>
</dbReference>
<name>A0A420XXZ6_9PEZI</name>
<dbReference type="Proteomes" id="UP000275385">
    <property type="component" value="Unassembled WGS sequence"/>
</dbReference>
<dbReference type="GO" id="GO:0005634">
    <property type="term" value="C:nucleus"/>
    <property type="evidence" value="ECO:0007669"/>
    <property type="project" value="TreeGrafter"/>
</dbReference>
<dbReference type="PANTHER" id="PTHR24030">
    <property type="entry name" value="PROTEIN CMSS1"/>
    <property type="match status" value="1"/>
</dbReference>
<keyword evidence="2" id="KW-1185">Reference proteome</keyword>
<dbReference type="InterPro" id="IPR032704">
    <property type="entry name" value="Cms1"/>
</dbReference>